<dbReference type="Gene3D" id="3.40.50.720">
    <property type="entry name" value="NAD(P)-binding Rossmann-like Domain"/>
    <property type="match status" value="1"/>
</dbReference>
<evidence type="ECO:0000256" key="1">
    <source>
        <dbReference type="ARBA" id="ARBA00006484"/>
    </source>
</evidence>
<name>A9IDL9_BORPD</name>
<organism evidence="4 5">
    <name type="scientific">Bordetella petrii (strain ATCC BAA-461 / DSM 12804 / CCUG 43448 / CIP 107267 / Se-1111R)</name>
    <dbReference type="NCBI Taxonomy" id="340100"/>
    <lineage>
        <taxon>Bacteria</taxon>
        <taxon>Pseudomonadati</taxon>
        <taxon>Pseudomonadota</taxon>
        <taxon>Betaproteobacteria</taxon>
        <taxon>Burkholderiales</taxon>
        <taxon>Alcaligenaceae</taxon>
        <taxon>Bordetella</taxon>
    </lineage>
</organism>
<proteinExistence type="inferred from homology"/>
<dbReference type="GO" id="GO:0016491">
    <property type="term" value="F:oxidoreductase activity"/>
    <property type="evidence" value="ECO:0007669"/>
    <property type="project" value="UniProtKB-KW"/>
</dbReference>
<dbReference type="InterPro" id="IPR036291">
    <property type="entry name" value="NAD(P)-bd_dom_sf"/>
</dbReference>
<accession>A9IDL9</accession>
<dbReference type="InterPro" id="IPR002347">
    <property type="entry name" value="SDR_fam"/>
</dbReference>
<comment type="similarity">
    <text evidence="1">Belongs to the short-chain dehydrogenases/reductases (SDR) family.</text>
</comment>
<dbReference type="PRINTS" id="PR00081">
    <property type="entry name" value="GDHRDH"/>
</dbReference>
<protein>
    <submittedName>
        <fullName evidence="4">Short chain dehydrogenase</fullName>
        <ecNumber evidence="4">1.-.-.-</ecNumber>
    </submittedName>
</protein>
<evidence type="ECO:0000256" key="3">
    <source>
        <dbReference type="ARBA" id="ARBA00023027"/>
    </source>
</evidence>
<keyword evidence="3" id="KW-0520">NAD</keyword>
<dbReference type="Proteomes" id="UP000001225">
    <property type="component" value="Chromosome"/>
</dbReference>
<dbReference type="Pfam" id="PF13561">
    <property type="entry name" value="adh_short_C2"/>
    <property type="match status" value="1"/>
</dbReference>
<evidence type="ECO:0000256" key="2">
    <source>
        <dbReference type="ARBA" id="ARBA00023002"/>
    </source>
</evidence>
<dbReference type="EMBL" id="AM902716">
    <property type="protein sequence ID" value="CAP44868.1"/>
    <property type="molecule type" value="Genomic_DNA"/>
</dbReference>
<dbReference type="AlphaFoldDB" id="A9IDL9"/>
<dbReference type="eggNOG" id="COG1028">
    <property type="taxonomic scope" value="Bacteria"/>
</dbReference>
<reference evidence="4 5" key="1">
    <citation type="journal article" date="2008" name="BMC Genomics">
        <title>The missing link: Bordetella petrii is endowed with both the metabolic versatility of environmental bacteria and virulence traits of pathogenic Bordetellae.</title>
        <authorList>
            <person name="Gross R."/>
            <person name="Guzman C.A."/>
            <person name="Sebaihia M."/>
            <person name="Martins Dos Santos V.A."/>
            <person name="Pieper D.H."/>
            <person name="Koebnik R."/>
            <person name="Lechner M."/>
            <person name="Bartels D."/>
            <person name="Buhrmester J."/>
            <person name="Choudhuri J.V."/>
            <person name="Ebensen T."/>
            <person name="Gaigalat L."/>
            <person name="Herrmann S."/>
            <person name="Khachane A.N."/>
            <person name="Larisch C."/>
            <person name="Link S."/>
            <person name="Linke B."/>
            <person name="Meyer F."/>
            <person name="Mormann S."/>
            <person name="Nakunst D."/>
            <person name="Rueckert C."/>
            <person name="Schneiker-Bekel S."/>
            <person name="Schulze K."/>
            <person name="Vorhoelter F.J."/>
            <person name="Yevsa T."/>
            <person name="Engle J.T."/>
            <person name="Goldman W.E."/>
            <person name="Puehler A."/>
            <person name="Goebel U.B."/>
            <person name="Goesmann A."/>
            <person name="Bloecker H."/>
            <person name="Kaiser O."/>
            <person name="Martinez-Arias R."/>
        </authorList>
    </citation>
    <scope>NUCLEOTIDE SEQUENCE [LARGE SCALE GENOMIC DNA]</scope>
    <source>
        <strain evidence="5">ATCC BAA-461 / DSM 12804 / CCUG 43448 / CIP 107267 / Se-1111R</strain>
    </source>
</reference>
<dbReference type="FunFam" id="3.40.50.720:FF:000084">
    <property type="entry name" value="Short-chain dehydrogenase reductase"/>
    <property type="match status" value="1"/>
</dbReference>
<sequence length="331" mass="34857">MRAYSISNSTPRTCRRWPAWRARMAAWCHPTDSRHSGIEPTFVAAPGANGVSLIAIDLWERKVNLKLNGKVTVVTGGSKGIGLAVANAFAAEGAYVAIIARNPEGLEQARAQLQASGHNVAAYAADLSDPQAAAQAIERIETEIGPIDILVNSAGAARRHQPEDLDPAKWRAAMDAKFFPYIHVQDAVLPRMRARAANRPAGATNGIVVNIIGNGGKRPTSIHLAGGSANAALMLSTVGLAAHYAQYGIRINAINPGPIFTQRVEQALDLDASQRGITRDAALAENQAHIPLGRYGKAEEVADVALFLASARASYVVGAIIPMDGGASAVI</sequence>
<dbReference type="STRING" id="94624.Bpet4517"/>
<dbReference type="EC" id="1.-.-.-" evidence="4"/>
<dbReference type="PANTHER" id="PTHR43477:SF4">
    <property type="entry name" value="DEHYDROGENASE_REDUCTASE SDR FAMILY MEMBER 6"/>
    <property type="match status" value="1"/>
</dbReference>
<dbReference type="KEGG" id="bpt:Bpet4517"/>
<evidence type="ECO:0000313" key="4">
    <source>
        <dbReference type="EMBL" id="CAP44868.1"/>
    </source>
</evidence>
<dbReference type="InterPro" id="IPR051122">
    <property type="entry name" value="SDR_DHRS6-like"/>
</dbReference>
<keyword evidence="2 4" id="KW-0560">Oxidoreductase</keyword>
<dbReference type="SUPFAM" id="SSF51735">
    <property type="entry name" value="NAD(P)-binding Rossmann-fold domains"/>
    <property type="match status" value="1"/>
</dbReference>
<evidence type="ECO:0000313" key="5">
    <source>
        <dbReference type="Proteomes" id="UP000001225"/>
    </source>
</evidence>
<gene>
    <name evidence="4" type="ordered locus">Bpet4517</name>
</gene>
<dbReference type="PANTHER" id="PTHR43477">
    <property type="entry name" value="DIHYDROANTICAPSIN 7-DEHYDROGENASE"/>
    <property type="match status" value="1"/>
</dbReference>
<keyword evidence="5" id="KW-1185">Reference proteome</keyword>